<keyword evidence="3" id="KW-1185">Reference proteome</keyword>
<dbReference type="RefSeq" id="WP_224609247.1">
    <property type="nucleotide sequence ID" value="NZ_JAIQXV010000010.1"/>
</dbReference>
<evidence type="ECO:0000256" key="1">
    <source>
        <dbReference type="SAM" id="MobiDB-lite"/>
    </source>
</evidence>
<gene>
    <name evidence="2" type="ORF">ACFP90_16615</name>
</gene>
<sequence>MKFACPCGEVIRDQTDFLPHKAHLLPDERLHAFLDSLEELVLEIEALTVQERRERLSDRITDLWLRDMRALYQCPVCGRLNVDSLDRQRGYSFVPEEEGTPGNLLATSTRAARGDAPIP</sequence>
<name>A0ABW1ZLG1_9DEIO</name>
<proteinExistence type="predicted"/>
<accession>A0ABW1ZLG1</accession>
<dbReference type="EMBL" id="JBHSWB010000001">
    <property type="protein sequence ID" value="MFC6661771.1"/>
    <property type="molecule type" value="Genomic_DNA"/>
</dbReference>
<feature type="region of interest" description="Disordered" evidence="1">
    <location>
        <begin position="93"/>
        <end position="119"/>
    </location>
</feature>
<comment type="caution">
    <text evidence="2">The sequence shown here is derived from an EMBL/GenBank/DDBJ whole genome shotgun (WGS) entry which is preliminary data.</text>
</comment>
<evidence type="ECO:0000313" key="2">
    <source>
        <dbReference type="EMBL" id="MFC6661771.1"/>
    </source>
</evidence>
<organism evidence="2 3">
    <name type="scientific">Deinococcus multiflagellatus</name>
    <dbReference type="NCBI Taxonomy" id="1656887"/>
    <lineage>
        <taxon>Bacteria</taxon>
        <taxon>Thermotogati</taxon>
        <taxon>Deinococcota</taxon>
        <taxon>Deinococci</taxon>
        <taxon>Deinococcales</taxon>
        <taxon>Deinococcaceae</taxon>
        <taxon>Deinococcus</taxon>
    </lineage>
</organism>
<protein>
    <submittedName>
        <fullName evidence="2">Uncharacterized protein</fullName>
    </submittedName>
</protein>
<evidence type="ECO:0000313" key="3">
    <source>
        <dbReference type="Proteomes" id="UP001596317"/>
    </source>
</evidence>
<reference evidence="3" key="1">
    <citation type="journal article" date="2019" name="Int. J. Syst. Evol. Microbiol.">
        <title>The Global Catalogue of Microorganisms (GCM) 10K type strain sequencing project: providing services to taxonomists for standard genome sequencing and annotation.</title>
        <authorList>
            <consortium name="The Broad Institute Genomics Platform"/>
            <consortium name="The Broad Institute Genome Sequencing Center for Infectious Disease"/>
            <person name="Wu L."/>
            <person name="Ma J."/>
        </authorList>
    </citation>
    <scope>NUCLEOTIDE SEQUENCE [LARGE SCALE GENOMIC DNA]</scope>
    <source>
        <strain evidence="3">CCUG 63830</strain>
    </source>
</reference>
<dbReference type="Proteomes" id="UP001596317">
    <property type="component" value="Unassembled WGS sequence"/>
</dbReference>